<keyword evidence="2" id="KW-1185">Reference proteome</keyword>
<gene>
    <name evidence="1" type="ORF">EJB05_54816</name>
</gene>
<proteinExistence type="predicted"/>
<dbReference type="AlphaFoldDB" id="A0A5J9SLG9"/>
<feature type="non-terminal residue" evidence="1">
    <location>
        <position position="126"/>
    </location>
</feature>
<protein>
    <submittedName>
        <fullName evidence="1">Uncharacterized protein</fullName>
    </submittedName>
</protein>
<evidence type="ECO:0000313" key="2">
    <source>
        <dbReference type="Proteomes" id="UP000324897"/>
    </source>
</evidence>
<dbReference type="Gramene" id="TVT99815">
    <property type="protein sequence ID" value="TVT99815"/>
    <property type="gene ID" value="EJB05_54816"/>
</dbReference>
<organism evidence="1 2">
    <name type="scientific">Eragrostis curvula</name>
    <name type="common">weeping love grass</name>
    <dbReference type="NCBI Taxonomy" id="38414"/>
    <lineage>
        <taxon>Eukaryota</taxon>
        <taxon>Viridiplantae</taxon>
        <taxon>Streptophyta</taxon>
        <taxon>Embryophyta</taxon>
        <taxon>Tracheophyta</taxon>
        <taxon>Spermatophyta</taxon>
        <taxon>Magnoliopsida</taxon>
        <taxon>Liliopsida</taxon>
        <taxon>Poales</taxon>
        <taxon>Poaceae</taxon>
        <taxon>PACMAD clade</taxon>
        <taxon>Chloridoideae</taxon>
        <taxon>Eragrostideae</taxon>
        <taxon>Eragrostidinae</taxon>
        <taxon>Eragrostis</taxon>
    </lineage>
</organism>
<comment type="caution">
    <text evidence="1">The sequence shown here is derived from an EMBL/GenBank/DDBJ whole genome shotgun (WGS) entry which is preliminary data.</text>
</comment>
<dbReference type="Proteomes" id="UP000324897">
    <property type="component" value="Unassembled WGS sequence"/>
</dbReference>
<dbReference type="EMBL" id="RWGY01000676">
    <property type="protein sequence ID" value="TVT99815.1"/>
    <property type="molecule type" value="Genomic_DNA"/>
</dbReference>
<sequence length="126" mass="14274">MKRQCWLPMEDFMCSKRLLFNLSRGSNSRYICTQRLALFYAWSMVPPRVIELLLARSIPRSSLHANQILILVGKTGRQDTKNPLGSLLMVALATAQPFPARSNLAQHKSRLAGCCRAFAARDINWP</sequence>
<evidence type="ECO:0000313" key="1">
    <source>
        <dbReference type="EMBL" id="TVT99815.1"/>
    </source>
</evidence>
<reference evidence="1 2" key="1">
    <citation type="journal article" date="2019" name="Sci. Rep.">
        <title>A high-quality genome of Eragrostis curvula grass provides insights into Poaceae evolution and supports new strategies to enhance forage quality.</title>
        <authorList>
            <person name="Carballo J."/>
            <person name="Santos B.A.C.M."/>
            <person name="Zappacosta D."/>
            <person name="Garbus I."/>
            <person name="Selva J.P."/>
            <person name="Gallo C.A."/>
            <person name="Diaz A."/>
            <person name="Albertini E."/>
            <person name="Caccamo M."/>
            <person name="Echenique V."/>
        </authorList>
    </citation>
    <scope>NUCLEOTIDE SEQUENCE [LARGE SCALE GENOMIC DNA]</scope>
    <source>
        <strain evidence="2">cv. Victoria</strain>
        <tissue evidence="1">Leaf</tissue>
    </source>
</reference>
<name>A0A5J9SLG9_9POAL</name>
<accession>A0A5J9SLG9</accession>